<dbReference type="Proteomes" id="UP001189429">
    <property type="component" value="Unassembled WGS sequence"/>
</dbReference>
<keyword evidence="1" id="KW-1133">Transmembrane helix</keyword>
<evidence type="ECO:0000313" key="3">
    <source>
        <dbReference type="Proteomes" id="UP001189429"/>
    </source>
</evidence>
<evidence type="ECO:0008006" key="4">
    <source>
        <dbReference type="Google" id="ProtNLM"/>
    </source>
</evidence>
<proteinExistence type="predicted"/>
<feature type="transmembrane region" description="Helical" evidence="1">
    <location>
        <begin position="128"/>
        <end position="147"/>
    </location>
</feature>
<protein>
    <recommendedName>
        <fullName evidence="4">Derlin</fullName>
    </recommendedName>
</protein>
<evidence type="ECO:0000313" key="2">
    <source>
        <dbReference type="EMBL" id="CAK0881567.1"/>
    </source>
</evidence>
<comment type="caution">
    <text evidence="2">The sequence shown here is derived from an EMBL/GenBank/DDBJ whole genome shotgun (WGS) entry which is preliminary data.</text>
</comment>
<organism evidence="2 3">
    <name type="scientific">Prorocentrum cordatum</name>
    <dbReference type="NCBI Taxonomy" id="2364126"/>
    <lineage>
        <taxon>Eukaryota</taxon>
        <taxon>Sar</taxon>
        <taxon>Alveolata</taxon>
        <taxon>Dinophyceae</taxon>
        <taxon>Prorocentrales</taxon>
        <taxon>Prorocentraceae</taxon>
        <taxon>Prorocentrum</taxon>
    </lineage>
</organism>
<feature type="transmembrane region" description="Helical" evidence="1">
    <location>
        <begin position="154"/>
        <end position="172"/>
    </location>
</feature>
<accession>A0ABN9W9P8</accession>
<keyword evidence="1" id="KW-0472">Membrane</keyword>
<gene>
    <name evidence="2" type="ORF">PCOR1329_LOCUS64373</name>
</gene>
<feature type="transmembrane region" description="Helical" evidence="1">
    <location>
        <begin position="178"/>
        <end position="196"/>
    </location>
</feature>
<name>A0ABN9W9P8_9DINO</name>
<reference evidence="2" key="1">
    <citation type="submission" date="2023-10" db="EMBL/GenBank/DDBJ databases">
        <authorList>
            <person name="Chen Y."/>
            <person name="Shah S."/>
            <person name="Dougan E. K."/>
            <person name="Thang M."/>
            <person name="Chan C."/>
        </authorList>
    </citation>
    <scope>NUCLEOTIDE SEQUENCE [LARGE SCALE GENOMIC DNA]</scope>
</reference>
<dbReference type="EMBL" id="CAUYUJ010018204">
    <property type="protein sequence ID" value="CAK0881567.1"/>
    <property type="molecule type" value="Genomic_DNA"/>
</dbReference>
<sequence length="230" mass="25037">MPRCLSAARTYTRECRALQLGLLRRLRRIPLLLQALLPPAPAAPQGDRPPPVPPGVCGATTCTASQASSSASAPTSLTTRAPAALLGTALDHFHLLPSMRELVIGLYNKVLVRFHALFLGSPPAAPSMTLAMLSLEATFIPLYLLVVKLGGSPSMAALSMIFCPAPLLPPLVVHRVFIKSRCSLLLLQCFMVLLLYRLPWSLQNYANLPPRVATYVTYFYPIPVDVRRLT</sequence>
<keyword evidence="3" id="KW-1185">Reference proteome</keyword>
<keyword evidence="1" id="KW-0812">Transmembrane</keyword>
<evidence type="ECO:0000256" key="1">
    <source>
        <dbReference type="SAM" id="Phobius"/>
    </source>
</evidence>